<dbReference type="InterPro" id="IPR037847">
    <property type="entry name" value="GRAMDC4"/>
</dbReference>
<dbReference type="PANTHER" id="PTHR37402">
    <property type="entry name" value="GRAM DOMAIN-CONTAINING PROTEIN 4"/>
    <property type="match status" value="1"/>
</dbReference>
<feature type="compositionally biased region" description="Polar residues" evidence="1">
    <location>
        <begin position="91"/>
        <end position="101"/>
    </location>
</feature>
<comment type="caution">
    <text evidence="2">The sequence shown here is derived from an EMBL/GenBank/DDBJ whole genome shotgun (WGS) entry which is preliminary data.</text>
</comment>
<organism evidence="2 3">
    <name type="scientific">Xenotaenia resolanae</name>
    <dbReference type="NCBI Taxonomy" id="208358"/>
    <lineage>
        <taxon>Eukaryota</taxon>
        <taxon>Metazoa</taxon>
        <taxon>Chordata</taxon>
        <taxon>Craniata</taxon>
        <taxon>Vertebrata</taxon>
        <taxon>Euteleostomi</taxon>
        <taxon>Actinopterygii</taxon>
        <taxon>Neopterygii</taxon>
        <taxon>Teleostei</taxon>
        <taxon>Neoteleostei</taxon>
        <taxon>Acanthomorphata</taxon>
        <taxon>Ovalentaria</taxon>
        <taxon>Atherinomorphae</taxon>
        <taxon>Cyprinodontiformes</taxon>
        <taxon>Goodeidae</taxon>
        <taxon>Xenotaenia</taxon>
    </lineage>
</organism>
<evidence type="ECO:0000256" key="1">
    <source>
        <dbReference type="SAM" id="MobiDB-lite"/>
    </source>
</evidence>
<dbReference type="Proteomes" id="UP001444071">
    <property type="component" value="Unassembled WGS sequence"/>
</dbReference>
<dbReference type="PANTHER" id="PTHR37402:SF1">
    <property type="entry name" value="GRAM DOMAIN-CONTAINING PROTEIN 4"/>
    <property type="match status" value="1"/>
</dbReference>
<keyword evidence="3" id="KW-1185">Reference proteome</keyword>
<feature type="compositionally biased region" description="Basic and acidic residues" evidence="1">
    <location>
        <begin position="70"/>
        <end position="79"/>
    </location>
</feature>
<protein>
    <submittedName>
        <fullName evidence="2">GRAM domain-containing protein 4</fullName>
    </submittedName>
</protein>
<evidence type="ECO:0000313" key="3">
    <source>
        <dbReference type="Proteomes" id="UP001444071"/>
    </source>
</evidence>
<feature type="region of interest" description="Disordered" evidence="1">
    <location>
        <begin position="38"/>
        <end position="104"/>
    </location>
</feature>
<evidence type="ECO:0000313" key="2">
    <source>
        <dbReference type="EMBL" id="MEQ2266600.1"/>
    </source>
</evidence>
<reference evidence="2 3" key="1">
    <citation type="submission" date="2021-06" db="EMBL/GenBank/DDBJ databases">
        <authorList>
            <person name="Palmer J.M."/>
        </authorList>
    </citation>
    <scope>NUCLEOTIDE SEQUENCE [LARGE SCALE GENOMIC DNA]</scope>
    <source>
        <strain evidence="2 3">XR_2019</strain>
        <tissue evidence="2">Muscle</tissue>
    </source>
</reference>
<accession>A0ABV0WBG2</accession>
<sequence>MKLCYDLRAGVAVRHVKVKPRCAVLTMLKRLDKIRFRGPRTRDDFPDLGESPPASDNECNDEVQLKPRAALRDTEDVLRDPVSTRLRSDHTTQVQTSSSSPRMLGRVKCVIPAAE</sequence>
<dbReference type="EMBL" id="JAHRIM010040410">
    <property type="protein sequence ID" value="MEQ2266600.1"/>
    <property type="molecule type" value="Genomic_DNA"/>
</dbReference>
<name>A0ABV0WBG2_9TELE</name>
<gene>
    <name evidence="2" type="primary">GRAMD4_2</name>
    <name evidence="2" type="ORF">XENORESO_011951</name>
</gene>
<proteinExistence type="predicted"/>